<organism evidence="2 3">
    <name type="scientific">Trichonephila clavipes</name>
    <name type="common">Golden silk orbweaver</name>
    <name type="synonym">Nephila clavipes</name>
    <dbReference type="NCBI Taxonomy" id="2585209"/>
    <lineage>
        <taxon>Eukaryota</taxon>
        <taxon>Metazoa</taxon>
        <taxon>Ecdysozoa</taxon>
        <taxon>Arthropoda</taxon>
        <taxon>Chelicerata</taxon>
        <taxon>Arachnida</taxon>
        <taxon>Araneae</taxon>
        <taxon>Araneomorphae</taxon>
        <taxon>Entelegynae</taxon>
        <taxon>Araneoidea</taxon>
        <taxon>Nephilidae</taxon>
        <taxon>Trichonephila</taxon>
    </lineage>
</organism>
<evidence type="ECO:0000313" key="3">
    <source>
        <dbReference type="Proteomes" id="UP000887159"/>
    </source>
</evidence>
<dbReference type="AlphaFoldDB" id="A0A8X6V6J9"/>
<keyword evidence="3" id="KW-1185">Reference proteome</keyword>
<dbReference type="EMBL" id="BMAU01021225">
    <property type="protein sequence ID" value="GFY01189.1"/>
    <property type="molecule type" value="Genomic_DNA"/>
</dbReference>
<dbReference type="Proteomes" id="UP000887159">
    <property type="component" value="Unassembled WGS sequence"/>
</dbReference>
<reference evidence="2" key="1">
    <citation type="submission" date="2020-08" db="EMBL/GenBank/DDBJ databases">
        <title>Multicomponent nature underlies the extraordinary mechanical properties of spider dragline silk.</title>
        <authorList>
            <person name="Kono N."/>
            <person name="Nakamura H."/>
            <person name="Mori M."/>
            <person name="Yoshida Y."/>
            <person name="Ohtoshi R."/>
            <person name="Malay A.D."/>
            <person name="Moran D.A.P."/>
            <person name="Tomita M."/>
            <person name="Numata K."/>
            <person name="Arakawa K."/>
        </authorList>
    </citation>
    <scope>NUCLEOTIDE SEQUENCE</scope>
</reference>
<evidence type="ECO:0000313" key="2">
    <source>
        <dbReference type="EMBL" id="GFY01189.1"/>
    </source>
</evidence>
<comment type="caution">
    <text evidence="2">The sequence shown here is derived from an EMBL/GenBank/DDBJ whole genome shotgun (WGS) entry which is preliminary data.</text>
</comment>
<proteinExistence type="predicted"/>
<gene>
    <name evidence="2" type="ORF">TNCV_5076561</name>
</gene>
<protein>
    <submittedName>
        <fullName evidence="2">Uncharacterized protein</fullName>
    </submittedName>
</protein>
<accession>A0A8X6V6J9</accession>
<sequence>MKRIAEPKKGLRVKGQTEGGHVSTRNPAGRLSTRQKETYLPSPLSLKTTREPKLLNSSPCTTSLKFSVFRRMRMGIIFDHKNDPEHDLKTEWRTKRGSSPKARPWTRALLAYALKRPWS</sequence>
<evidence type="ECO:0000256" key="1">
    <source>
        <dbReference type="SAM" id="MobiDB-lite"/>
    </source>
</evidence>
<name>A0A8X6V6J9_TRICX</name>
<feature type="region of interest" description="Disordered" evidence="1">
    <location>
        <begin position="1"/>
        <end position="35"/>
    </location>
</feature>